<dbReference type="Proteomes" id="UP000823561">
    <property type="component" value="Chromosome 14"/>
</dbReference>
<dbReference type="EMBL" id="JADWDJ010000014">
    <property type="protein sequence ID" value="KAG5269921.1"/>
    <property type="molecule type" value="Genomic_DNA"/>
</dbReference>
<evidence type="ECO:0000256" key="1">
    <source>
        <dbReference type="SAM" id="MobiDB-lite"/>
    </source>
</evidence>
<feature type="region of interest" description="Disordered" evidence="1">
    <location>
        <begin position="72"/>
        <end position="110"/>
    </location>
</feature>
<protein>
    <submittedName>
        <fullName evidence="2">Uncharacterized protein</fullName>
    </submittedName>
</protein>
<reference evidence="2" key="1">
    <citation type="submission" date="2020-10" db="EMBL/GenBank/DDBJ databases">
        <title>Chromosome-scale genome assembly of the Allis shad, Alosa alosa.</title>
        <authorList>
            <person name="Margot Z."/>
            <person name="Christophe K."/>
            <person name="Cabau C."/>
            <person name="Louis A."/>
            <person name="Berthelot C."/>
            <person name="Parey E."/>
            <person name="Roest Crollius H."/>
            <person name="Montfort J."/>
            <person name="Robinson-Rechavi M."/>
            <person name="Bucao C."/>
            <person name="Bouchez O."/>
            <person name="Gislard M."/>
            <person name="Lluch J."/>
            <person name="Milhes M."/>
            <person name="Lampietro C."/>
            <person name="Lopez Roques C."/>
            <person name="Donnadieu C."/>
            <person name="Braasch I."/>
            <person name="Desvignes T."/>
            <person name="Postlethwait J."/>
            <person name="Bobe J."/>
            <person name="Guiguen Y."/>
        </authorList>
    </citation>
    <scope>NUCLEOTIDE SEQUENCE</scope>
    <source>
        <strain evidence="2">M-15738</strain>
        <tissue evidence="2">Blood</tissue>
    </source>
</reference>
<evidence type="ECO:0000313" key="2">
    <source>
        <dbReference type="EMBL" id="KAG5269921.1"/>
    </source>
</evidence>
<evidence type="ECO:0000313" key="3">
    <source>
        <dbReference type="Proteomes" id="UP000823561"/>
    </source>
</evidence>
<organism evidence="2 3">
    <name type="scientific">Alosa alosa</name>
    <name type="common">allis shad</name>
    <dbReference type="NCBI Taxonomy" id="278164"/>
    <lineage>
        <taxon>Eukaryota</taxon>
        <taxon>Metazoa</taxon>
        <taxon>Chordata</taxon>
        <taxon>Craniata</taxon>
        <taxon>Vertebrata</taxon>
        <taxon>Euteleostomi</taxon>
        <taxon>Actinopterygii</taxon>
        <taxon>Neopterygii</taxon>
        <taxon>Teleostei</taxon>
        <taxon>Clupei</taxon>
        <taxon>Clupeiformes</taxon>
        <taxon>Clupeoidei</taxon>
        <taxon>Clupeidae</taxon>
        <taxon>Alosa</taxon>
    </lineage>
</organism>
<gene>
    <name evidence="2" type="ORF">AALO_G00186630</name>
</gene>
<feature type="compositionally biased region" description="Polar residues" evidence="1">
    <location>
        <begin position="94"/>
        <end position="104"/>
    </location>
</feature>
<dbReference type="AlphaFoldDB" id="A0AAV6GB50"/>
<accession>A0AAV6GB50</accession>
<comment type="caution">
    <text evidence="2">The sequence shown here is derived from an EMBL/GenBank/DDBJ whole genome shotgun (WGS) entry which is preliminary data.</text>
</comment>
<keyword evidence="3" id="KW-1185">Reference proteome</keyword>
<proteinExistence type="predicted"/>
<name>A0AAV6GB50_9TELE</name>
<sequence length="110" mass="11893">MDYGAQKGACLGRSGTGDPHNVSVGHLPVLMCCVSPTCVYMRSVQRHVVRATQGVSWTLSLRNIGHVAQLAEGPRPMPRGGCGAVWHRHASPPHSHSQRPTGQRCQRVGY</sequence>